<dbReference type="InterPro" id="IPR006600">
    <property type="entry name" value="HTH_CenpB_DNA-bd_dom"/>
</dbReference>
<feature type="domain" description="HTH CENPB-type" evidence="2">
    <location>
        <begin position="1"/>
        <end position="33"/>
    </location>
</feature>
<name>A0A4Y2DWJ1_ARAVE</name>
<dbReference type="OrthoDB" id="6512965at2759"/>
<reference evidence="3 4" key="1">
    <citation type="journal article" date="2019" name="Sci. Rep.">
        <title>Orb-weaving spider Araneus ventricosus genome elucidates the spidroin gene catalogue.</title>
        <authorList>
            <person name="Kono N."/>
            <person name="Nakamura H."/>
            <person name="Ohtoshi R."/>
            <person name="Moran D.A.P."/>
            <person name="Shinohara A."/>
            <person name="Yoshida Y."/>
            <person name="Fujiwara M."/>
            <person name="Mori M."/>
            <person name="Tomita M."/>
            <person name="Arakawa K."/>
        </authorList>
    </citation>
    <scope>NUCLEOTIDE SEQUENCE [LARGE SCALE GENOMIC DNA]</scope>
</reference>
<evidence type="ECO:0000313" key="4">
    <source>
        <dbReference type="Proteomes" id="UP000499080"/>
    </source>
</evidence>
<dbReference type="Proteomes" id="UP000499080">
    <property type="component" value="Unassembled WGS sequence"/>
</dbReference>
<dbReference type="GO" id="GO:0003677">
    <property type="term" value="F:DNA binding"/>
    <property type="evidence" value="ECO:0007669"/>
    <property type="project" value="UniProtKB-KW"/>
</dbReference>
<keyword evidence="4" id="KW-1185">Reference proteome</keyword>
<gene>
    <name evidence="3" type="ORF">AVEN_149860_1</name>
</gene>
<dbReference type="PROSITE" id="PS51253">
    <property type="entry name" value="HTH_CENPB"/>
    <property type="match status" value="1"/>
</dbReference>
<comment type="caution">
    <text evidence="3">The sequence shown here is derived from an EMBL/GenBank/DDBJ whole genome shotgun (WGS) entry which is preliminary data.</text>
</comment>
<sequence>MEKAQEISKKLNVECSSGWLHKFKLRHGITGKTVSGESGDLDCETVDDWIQNQLPNLIKGYEQRHFQCRRSNFDLKNQKENAPQFDVVSTCLSSPNFSNPSLYYIAEADISVLSLLSSVAGTRTYS</sequence>
<keyword evidence="1" id="KW-0238">DNA-binding</keyword>
<dbReference type="EMBL" id="BGPR01000457">
    <property type="protein sequence ID" value="GBM21272.1"/>
    <property type="molecule type" value="Genomic_DNA"/>
</dbReference>
<accession>A0A4Y2DWJ1</accession>
<dbReference type="AlphaFoldDB" id="A0A4Y2DWJ1"/>
<protein>
    <recommendedName>
        <fullName evidence="2">HTH CENPB-type domain-containing protein</fullName>
    </recommendedName>
</protein>
<proteinExistence type="predicted"/>
<evidence type="ECO:0000256" key="1">
    <source>
        <dbReference type="ARBA" id="ARBA00023125"/>
    </source>
</evidence>
<dbReference type="Pfam" id="PF03221">
    <property type="entry name" value="HTH_Tnp_Tc5"/>
    <property type="match status" value="1"/>
</dbReference>
<evidence type="ECO:0000313" key="3">
    <source>
        <dbReference type="EMBL" id="GBM21272.1"/>
    </source>
</evidence>
<organism evidence="3 4">
    <name type="scientific">Araneus ventricosus</name>
    <name type="common">Orbweaver spider</name>
    <name type="synonym">Epeira ventricosa</name>
    <dbReference type="NCBI Taxonomy" id="182803"/>
    <lineage>
        <taxon>Eukaryota</taxon>
        <taxon>Metazoa</taxon>
        <taxon>Ecdysozoa</taxon>
        <taxon>Arthropoda</taxon>
        <taxon>Chelicerata</taxon>
        <taxon>Arachnida</taxon>
        <taxon>Araneae</taxon>
        <taxon>Araneomorphae</taxon>
        <taxon>Entelegynae</taxon>
        <taxon>Araneoidea</taxon>
        <taxon>Araneidae</taxon>
        <taxon>Araneus</taxon>
    </lineage>
</organism>
<evidence type="ECO:0000259" key="2">
    <source>
        <dbReference type="PROSITE" id="PS51253"/>
    </source>
</evidence>